<gene>
    <name evidence="2" type="ORF">E5Q11_10520</name>
</gene>
<dbReference type="AlphaFoldDB" id="A0A4Z1C0X9"/>
<feature type="transmembrane region" description="Helical" evidence="1">
    <location>
        <begin position="82"/>
        <end position="100"/>
    </location>
</feature>
<feature type="transmembrane region" description="Helical" evidence="1">
    <location>
        <begin position="57"/>
        <end position="75"/>
    </location>
</feature>
<dbReference type="EMBL" id="SRPF01000002">
    <property type="protein sequence ID" value="TGN40668.1"/>
    <property type="molecule type" value="Genomic_DNA"/>
</dbReference>
<feature type="transmembrane region" description="Helical" evidence="1">
    <location>
        <begin position="106"/>
        <end position="128"/>
    </location>
</feature>
<dbReference type="OrthoDB" id="6199084at2"/>
<evidence type="ECO:0000313" key="2">
    <source>
        <dbReference type="EMBL" id="TGN40668.1"/>
    </source>
</evidence>
<reference evidence="2 3" key="1">
    <citation type="submission" date="2019-04" db="EMBL/GenBank/DDBJ databases">
        <authorList>
            <person name="Park S."/>
            <person name="Yoon J.-H."/>
        </authorList>
    </citation>
    <scope>NUCLEOTIDE SEQUENCE [LARGE SCALE GENOMIC DNA]</scope>
    <source>
        <strain evidence="2 3">HJM-18</strain>
    </source>
</reference>
<keyword evidence="1" id="KW-0812">Transmembrane</keyword>
<organism evidence="2 3">
    <name type="scientific">Marinobacter confluentis</name>
    <dbReference type="NCBI Taxonomy" id="1697557"/>
    <lineage>
        <taxon>Bacteria</taxon>
        <taxon>Pseudomonadati</taxon>
        <taxon>Pseudomonadota</taxon>
        <taxon>Gammaproteobacteria</taxon>
        <taxon>Pseudomonadales</taxon>
        <taxon>Marinobacteraceae</taxon>
        <taxon>Marinobacter</taxon>
    </lineage>
</organism>
<keyword evidence="1" id="KW-1133">Transmembrane helix</keyword>
<accession>A0A4Z1C0X9</accession>
<protein>
    <recommendedName>
        <fullName evidence="4">DoxX family protein</fullName>
    </recommendedName>
</protein>
<evidence type="ECO:0000256" key="1">
    <source>
        <dbReference type="SAM" id="Phobius"/>
    </source>
</evidence>
<evidence type="ECO:0008006" key="4">
    <source>
        <dbReference type="Google" id="ProtNLM"/>
    </source>
</evidence>
<comment type="caution">
    <text evidence="2">The sequence shown here is derived from an EMBL/GenBank/DDBJ whole genome shotgun (WGS) entry which is preliminary data.</text>
</comment>
<dbReference type="Proteomes" id="UP000298325">
    <property type="component" value="Unassembled WGS sequence"/>
</dbReference>
<keyword evidence="1" id="KW-0472">Membrane</keyword>
<name>A0A4Z1C0X9_9GAMM</name>
<dbReference type="Pfam" id="PF13781">
    <property type="entry name" value="DoxX_3"/>
    <property type="match status" value="1"/>
</dbReference>
<keyword evidence="3" id="KW-1185">Reference proteome</keyword>
<proteinExistence type="predicted"/>
<sequence length="129" mass="13968">MPGFWVNSTLLSYAICRCTVAFVWFYQGLVPKLLNQHEDELAMTMAIGLSRSGAETMATIGGVLEIVISVAVLAYWRHRWPLLLTVAAMVGLLDFVALFQPVLLGAAFNPVTTNVAVMALSVVGLCLLP</sequence>
<dbReference type="InterPro" id="IPR025695">
    <property type="entry name" value="DoxX-like"/>
</dbReference>
<evidence type="ECO:0000313" key="3">
    <source>
        <dbReference type="Proteomes" id="UP000298325"/>
    </source>
</evidence>